<keyword evidence="2" id="KW-1185">Reference proteome</keyword>
<reference evidence="1 2" key="1">
    <citation type="journal article" date="2014" name="Nature">
        <title>The genome of the recently domesticated crop plant sugar beet (Beta vulgaris).</title>
        <authorList>
            <person name="Dohm J.C."/>
            <person name="Minoche A.E."/>
            <person name="Holtgrawe D."/>
            <person name="Capella-Gutierrez S."/>
            <person name="Zakrzewski F."/>
            <person name="Tafer H."/>
            <person name="Rupp O."/>
            <person name="Sorensen T.R."/>
            <person name="Stracke R."/>
            <person name="Reinhardt R."/>
            <person name="Goesmann A."/>
            <person name="Kraft T."/>
            <person name="Schulz B."/>
            <person name="Stadler P.F."/>
            <person name="Schmidt T."/>
            <person name="Gabaldon T."/>
            <person name="Lehrach H."/>
            <person name="Weisshaar B."/>
            <person name="Himmelbauer H."/>
        </authorList>
    </citation>
    <scope>NUCLEOTIDE SEQUENCE [LARGE SCALE GENOMIC DNA]</scope>
    <source>
        <tissue evidence="1">Taproot</tissue>
    </source>
</reference>
<proteinExistence type="predicted"/>
<name>A0A0J8DTM2_BETVV</name>
<dbReference type="EMBL" id="KQ095855">
    <property type="protein sequence ID" value="KMS94130.1"/>
    <property type="molecule type" value="Genomic_DNA"/>
</dbReference>
<gene>
    <name evidence="1" type="ORF">BVRB_024500</name>
</gene>
<dbReference type="AlphaFoldDB" id="A0A0J8DTM2"/>
<protein>
    <submittedName>
        <fullName evidence="1">Uncharacterized protein</fullName>
    </submittedName>
</protein>
<sequence>MEKEHDEHADDDDVIDVHPSELTSVRAVLNTLPRSLTTSQSSSTPSAIVTEHITLRITQSNITWHTPPAKKQKVKLRALESQDVMIHFTPHDRPPFRPQ</sequence>
<evidence type="ECO:0000313" key="2">
    <source>
        <dbReference type="Proteomes" id="UP000035740"/>
    </source>
</evidence>
<organism evidence="1 2">
    <name type="scientific">Beta vulgaris subsp. vulgaris</name>
    <name type="common">Beet</name>
    <dbReference type="NCBI Taxonomy" id="3555"/>
    <lineage>
        <taxon>Eukaryota</taxon>
        <taxon>Viridiplantae</taxon>
        <taxon>Streptophyta</taxon>
        <taxon>Embryophyta</taxon>
        <taxon>Tracheophyta</taxon>
        <taxon>Spermatophyta</taxon>
        <taxon>Magnoliopsida</taxon>
        <taxon>eudicotyledons</taxon>
        <taxon>Gunneridae</taxon>
        <taxon>Pentapetalae</taxon>
        <taxon>Caryophyllales</taxon>
        <taxon>Chenopodiaceae</taxon>
        <taxon>Betoideae</taxon>
        <taxon>Beta</taxon>
    </lineage>
</organism>
<accession>A0A0J8DTM2</accession>
<feature type="non-terminal residue" evidence="1">
    <location>
        <position position="99"/>
    </location>
</feature>
<dbReference type="Gramene" id="KMS94130">
    <property type="protein sequence ID" value="KMS94130"/>
    <property type="gene ID" value="BVRB_024500"/>
</dbReference>
<evidence type="ECO:0000313" key="1">
    <source>
        <dbReference type="EMBL" id="KMS94130.1"/>
    </source>
</evidence>
<dbReference type="Proteomes" id="UP000035740">
    <property type="component" value="Unassembled WGS sequence"/>
</dbReference>